<organism evidence="2 3">
    <name type="scientific">Corynascus novoguineensis</name>
    <dbReference type="NCBI Taxonomy" id="1126955"/>
    <lineage>
        <taxon>Eukaryota</taxon>
        <taxon>Fungi</taxon>
        <taxon>Dikarya</taxon>
        <taxon>Ascomycota</taxon>
        <taxon>Pezizomycotina</taxon>
        <taxon>Sordariomycetes</taxon>
        <taxon>Sordariomycetidae</taxon>
        <taxon>Sordariales</taxon>
        <taxon>Chaetomiaceae</taxon>
        <taxon>Corynascus</taxon>
    </lineage>
</organism>
<reference evidence="2" key="2">
    <citation type="submission" date="2023-05" db="EMBL/GenBank/DDBJ databases">
        <authorList>
            <consortium name="Lawrence Berkeley National Laboratory"/>
            <person name="Steindorff A."/>
            <person name="Hensen N."/>
            <person name="Bonometti L."/>
            <person name="Westerberg I."/>
            <person name="Brannstrom I.O."/>
            <person name="Guillou S."/>
            <person name="Cros-Aarteil S."/>
            <person name="Calhoun S."/>
            <person name="Haridas S."/>
            <person name="Kuo A."/>
            <person name="Mondo S."/>
            <person name="Pangilinan J."/>
            <person name="Riley R."/>
            <person name="Labutti K."/>
            <person name="Andreopoulos B."/>
            <person name="Lipzen A."/>
            <person name="Chen C."/>
            <person name="Yanf M."/>
            <person name="Daum C."/>
            <person name="Ng V."/>
            <person name="Clum A."/>
            <person name="Ohm R."/>
            <person name="Martin F."/>
            <person name="Silar P."/>
            <person name="Natvig D."/>
            <person name="Lalanne C."/>
            <person name="Gautier V."/>
            <person name="Ament-Velasquez S.L."/>
            <person name="Kruys A."/>
            <person name="Hutchinson M.I."/>
            <person name="Powell A.J."/>
            <person name="Barry K."/>
            <person name="Miller A.N."/>
            <person name="Grigoriev I.V."/>
            <person name="Debuchy R."/>
            <person name="Gladieux P."/>
            <person name="Thoren M.H."/>
            <person name="Johannesson H."/>
        </authorList>
    </citation>
    <scope>NUCLEOTIDE SEQUENCE</scope>
    <source>
        <strain evidence="2">CBS 359.72</strain>
    </source>
</reference>
<dbReference type="EMBL" id="MU857727">
    <property type="protein sequence ID" value="KAK4244704.1"/>
    <property type="molecule type" value="Genomic_DNA"/>
</dbReference>
<dbReference type="Proteomes" id="UP001303647">
    <property type="component" value="Unassembled WGS sequence"/>
</dbReference>
<name>A0AAN7CMA7_9PEZI</name>
<reference evidence="2" key="1">
    <citation type="journal article" date="2023" name="Mol. Phylogenet. Evol.">
        <title>Genome-scale phylogeny and comparative genomics of the fungal order Sordariales.</title>
        <authorList>
            <person name="Hensen N."/>
            <person name="Bonometti L."/>
            <person name="Westerberg I."/>
            <person name="Brannstrom I.O."/>
            <person name="Guillou S."/>
            <person name="Cros-Aarteil S."/>
            <person name="Calhoun S."/>
            <person name="Haridas S."/>
            <person name="Kuo A."/>
            <person name="Mondo S."/>
            <person name="Pangilinan J."/>
            <person name="Riley R."/>
            <person name="LaButti K."/>
            <person name="Andreopoulos B."/>
            <person name="Lipzen A."/>
            <person name="Chen C."/>
            <person name="Yan M."/>
            <person name="Daum C."/>
            <person name="Ng V."/>
            <person name="Clum A."/>
            <person name="Steindorff A."/>
            <person name="Ohm R.A."/>
            <person name="Martin F."/>
            <person name="Silar P."/>
            <person name="Natvig D.O."/>
            <person name="Lalanne C."/>
            <person name="Gautier V."/>
            <person name="Ament-Velasquez S.L."/>
            <person name="Kruys A."/>
            <person name="Hutchinson M.I."/>
            <person name="Powell A.J."/>
            <person name="Barry K."/>
            <person name="Miller A.N."/>
            <person name="Grigoriev I.V."/>
            <person name="Debuchy R."/>
            <person name="Gladieux P."/>
            <person name="Hiltunen Thoren M."/>
            <person name="Johannesson H."/>
        </authorList>
    </citation>
    <scope>NUCLEOTIDE SEQUENCE</scope>
    <source>
        <strain evidence="2">CBS 359.72</strain>
    </source>
</reference>
<keyword evidence="3" id="KW-1185">Reference proteome</keyword>
<evidence type="ECO:0000256" key="1">
    <source>
        <dbReference type="SAM" id="SignalP"/>
    </source>
</evidence>
<feature type="chain" id="PRO_5042943780" evidence="1">
    <location>
        <begin position="20"/>
        <end position="92"/>
    </location>
</feature>
<protein>
    <submittedName>
        <fullName evidence="2">Uncharacterized protein</fullName>
    </submittedName>
</protein>
<gene>
    <name evidence="2" type="ORF">C7999DRAFT_43669</name>
</gene>
<feature type="signal peptide" evidence="1">
    <location>
        <begin position="1"/>
        <end position="19"/>
    </location>
</feature>
<dbReference type="AlphaFoldDB" id="A0AAN7CMA7"/>
<keyword evidence="1" id="KW-0732">Signal</keyword>
<sequence>MRVPSLLLLTLGLFGGVFAAEQCPGSWYLNGDDCICMRSTDGALLKSQTLGCCIAMGYKTYDNICAVDHNKRQTFKDCCKGLKQESVIGHCR</sequence>
<comment type="caution">
    <text evidence="2">The sequence shown here is derived from an EMBL/GenBank/DDBJ whole genome shotgun (WGS) entry which is preliminary data.</text>
</comment>
<evidence type="ECO:0000313" key="3">
    <source>
        <dbReference type="Proteomes" id="UP001303647"/>
    </source>
</evidence>
<evidence type="ECO:0000313" key="2">
    <source>
        <dbReference type="EMBL" id="KAK4244704.1"/>
    </source>
</evidence>
<accession>A0AAN7CMA7</accession>
<proteinExistence type="predicted"/>